<sequence length="352" mass="38965">MQTIQSDSYPIFFDNSITQLVSFVKQGNYSRVFILTDENTGEHCLPIVKGQLDVLDNFDIIEVNAGEESKTIDFCIGIWKMLIDFGADRKALMINLGGGVITDMGGFVASTYKRGIDFVQVPTTLLSQVDASVGGKTGVDVDGIKNIIGTFTQPKAVFMHGDFLKTLPARQILSGLAEMLKHGLIVDTAYWDKLKTSDLSLPSIELVHRSVEIKNEVVTEDPHEKGIRKALNFGHTIGHAVETYSLMNDEDSLSHGEAIAIGMICEAWLSNKKIGLPDSELAEISQVLNGLYPHYKIKESTFPTLLEHMLKDKKNQNGKINCTLLKHIGQYSIDNNCTDDELCDSLRYYAGL</sequence>
<dbReference type="FunFam" id="3.40.50.1970:FF:000007">
    <property type="entry name" value="Pentafunctional AROM polypeptide"/>
    <property type="match status" value="1"/>
</dbReference>
<dbReference type="RefSeq" id="WP_129875633.1">
    <property type="nucleotide sequence ID" value="NZ_SEWG01000002.1"/>
</dbReference>
<dbReference type="Gene3D" id="1.20.1090.10">
    <property type="entry name" value="Dehydroquinate synthase-like - alpha domain"/>
    <property type="match status" value="1"/>
</dbReference>
<reference evidence="14 15" key="1">
    <citation type="submission" date="2019-02" db="EMBL/GenBank/DDBJ databases">
        <title>Bacterial novel species Mucilaginibacter sp. 17JY9-4 isolated from soil.</title>
        <authorList>
            <person name="Jung H.-Y."/>
        </authorList>
    </citation>
    <scope>NUCLEOTIDE SEQUENCE [LARGE SCALE GENOMIC DNA]</scope>
    <source>
        <strain evidence="14 15">17JY9-4</strain>
    </source>
</reference>
<evidence type="ECO:0000256" key="10">
    <source>
        <dbReference type="ARBA" id="ARBA00023285"/>
    </source>
</evidence>
<evidence type="ECO:0000256" key="4">
    <source>
        <dbReference type="ARBA" id="ARBA00003485"/>
    </source>
</evidence>
<evidence type="ECO:0000256" key="6">
    <source>
        <dbReference type="ARBA" id="ARBA00022741"/>
    </source>
</evidence>
<dbReference type="InterPro" id="IPR030960">
    <property type="entry name" value="DHQS/DOIS_N"/>
</dbReference>
<dbReference type="InterPro" id="IPR030963">
    <property type="entry name" value="DHQ_synth_fam"/>
</dbReference>
<dbReference type="InterPro" id="IPR056179">
    <property type="entry name" value="DHQS_C"/>
</dbReference>
<dbReference type="EMBL" id="SEWG01000002">
    <property type="protein sequence ID" value="RYU91374.1"/>
    <property type="molecule type" value="Genomic_DNA"/>
</dbReference>
<evidence type="ECO:0000256" key="2">
    <source>
        <dbReference type="ARBA" id="ARBA00001941"/>
    </source>
</evidence>
<gene>
    <name evidence="14" type="primary">aroB</name>
    <name evidence="14" type="ORF">EWM62_05385</name>
</gene>
<comment type="cofactor">
    <cofactor evidence="3">
        <name>Zn(2+)</name>
        <dbReference type="ChEBI" id="CHEBI:29105"/>
    </cofactor>
</comment>
<evidence type="ECO:0000256" key="5">
    <source>
        <dbReference type="ARBA" id="ARBA00022723"/>
    </source>
</evidence>
<feature type="domain" description="3-dehydroquinate synthase C-terminal" evidence="13">
    <location>
        <begin position="175"/>
        <end position="315"/>
    </location>
</feature>
<dbReference type="InterPro" id="IPR050071">
    <property type="entry name" value="Dehydroquinate_synthase"/>
</dbReference>
<evidence type="ECO:0000313" key="14">
    <source>
        <dbReference type="EMBL" id="RYU91374.1"/>
    </source>
</evidence>
<dbReference type="GO" id="GO:0005737">
    <property type="term" value="C:cytoplasm"/>
    <property type="evidence" value="ECO:0007669"/>
    <property type="project" value="InterPro"/>
</dbReference>
<dbReference type="AlphaFoldDB" id="A0A4Q5LPP1"/>
<dbReference type="Gene3D" id="3.40.50.1970">
    <property type="match status" value="1"/>
</dbReference>
<comment type="cofactor">
    <cofactor evidence="2">
        <name>Co(2+)</name>
        <dbReference type="ChEBI" id="CHEBI:48828"/>
    </cofactor>
</comment>
<evidence type="ECO:0000256" key="11">
    <source>
        <dbReference type="NCBIfam" id="TIGR01357"/>
    </source>
</evidence>
<dbReference type="Pfam" id="PF24621">
    <property type="entry name" value="DHQS_C"/>
    <property type="match status" value="1"/>
</dbReference>
<evidence type="ECO:0000256" key="1">
    <source>
        <dbReference type="ARBA" id="ARBA00001911"/>
    </source>
</evidence>
<evidence type="ECO:0000256" key="3">
    <source>
        <dbReference type="ARBA" id="ARBA00001947"/>
    </source>
</evidence>
<evidence type="ECO:0000259" key="13">
    <source>
        <dbReference type="Pfam" id="PF24621"/>
    </source>
</evidence>
<keyword evidence="15" id="KW-1185">Reference proteome</keyword>
<dbReference type="GO" id="GO:0009423">
    <property type="term" value="P:chorismate biosynthetic process"/>
    <property type="evidence" value="ECO:0007669"/>
    <property type="project" value="UniProtKB-UniRule"/>
</dbReference>
<dbReference type="InterPro" id="IPR016037">
    <property type="entry name" value="DHQ_synth_AroB"/>
</dbReference>
<dbReference type="EC" id="4.2.3.4" evidence="11"/>
<comment type="function">
    <text evidence="4">Catalyzes the conversion of 3-deoxy-D-arabino-heptulosonate 7-phosphate (DAHP) to dehydroquinate (DHQ).</text>
</comment>
<keyword evidence="6" id="KW-0547">Nucleotide-binding</keyword>
<dbReference type="GO" id="GO:0003856">
    <property type="term" value="F:3-dehydroquinate synthase activity"/>
    <property type="evidence" value="ECO:0007669"/>
    <property type="project" value="UniProtKB-UniRule"/>
</dbReference>
<comment type="caution">
    <text evidence="14">The sequence shown here is derived from an EMBL/GenBank/DDBJ whole genome shotgun (WGS) entry which is preliminary data.</text>
</comment>
<organism evidence="14 15">
    <name type="scientific">Mucilaginibacter terrigena</name>
    <dbReference type="NCBI Taxonomy" id="2492395"/>
    <lineage>
        <taxon>Bacteria</taxon>
        <taxon>Pseudomonadati</taxon>
        <taxon>Bacteroidota</taxon>
        <taxon>Sphingobacteriia</taxon>
        <taxon>Sphingobacteriales</taxon>
        <taxon>Sphingobacteriaceae</taxon>
        <taxon>Mucilaginibacter</taxon>
    </lineage>
</organism>
<name>A0A4Q5LPP1_9SPHI</name>
<proteinExistence type="predicted"/>
<protein>
    <recommendedName>
        <fullName evidence="11">3-dehydroquinate synthase</fullName>
        <ecNumber evidence="11">4.2.3.4</ecNumber>
    </recommendedName>
</protein>
<dbReference type="PANTHER" id="PTHR43622">
    <property type="entry name" value="3-DEHYDROQUINATE SYNTHASE"/>
    <property type="match status" value="1"/>
</dbReference>
<dbReference type="GO" id="GO:0000166">
    <property type="term" value="F:nucleotide binding"/>
    <property type="evidence" value="ECO:0007669"/>
    <property type="project" value="UniProtKB-KW"/>
</dbReference>
<accession>A0A4Q5LPP1</accession>
<dbReference type="CDD" id="cd08195">
    <property type="entry name" value="DHQS"/>
    <property type="match status" value="1"/>
</dbReference>
<keyword evidence="5" id="KW-0479">Metal-binding</keyword>
<evidence type="ECO:0000256" key="8">
    <source>
        <dbReference type="ARBA" id="ARBA00023027"/>
    </source>
</evidence>
<dbReference type="PIRSF" id="PIRSF001455">
    <property type="entry name" value="DHQ_synth"/>
    <property type="match status" value="1"/>
</dbReference>
<keyword evidence="8" id="KW-0520">NAD</keyword>
<comment type="cofactor">
    <cofactor evidence="1">
        <name>NAD(+)</name>
        <dbReference type="ChEBI" id="CHEBI:57540"/>
    </cofactor>
</comment>
<evidence type="ECO:0000259" key="12">
    <source>
        <dbReference type="Pfam" id="PF01761"/>
    </source>
</evidence>
<dbReference type="SUPFAM" id="SSF56796">
    <property type="entry name" value="Dehydroquinate synthase-like"/>
    <property type="match status" value="1"/>
</dbReference>
<evidence type="ECO:0000313" key="15">
    <source>
        <dbReference type="Proteomes" id="UP000293331"/>
    </source>
</evidence>
<feature type="domain" description="3-dehydroquinate synthase N-terminal" evidence="12">
    <location>
        <begin position="61"/>
        <end position="172"/>
    </location>
</feature>
<dbReference type="PANTHER" id="PTHR43622:SF1">
    <property type="entry name" value="3-DEHYDROQUINATE SYNTHASE"/>
    <property type="match status" value="1"/>
</dbReference>
<dbReference type="GO" id="GO:0046872">
    <property type="term" value="F:metal ion binding"/>
    <property type="evidence" value="ECO:0007669"/>
    <property type="project" value="UniProtKB-KW"/>
</dbReference>
<dbReference type="GO" id="GO:0009073">
    <property type="term" value="P:aromatic amino acid family biosynthetic process"/>
    <property type="evidence" value="ECO:0007669"/>
    <property type="project" value="InterPro"/>
</dbReference>
<dbReference type="OrthoDB" id="9806583at2"/>
<keyword evidence="10" id="KW-0170">Cobalt</keyword>
<keyword evidence="9 14" id="KW-0456">Lyase</keyword>
<dbReference type="Proteomes" id="UP000293331">
    <property type="component" value="Unassembled WGS sequence"/>
</dbReference>
<evidence type="ECO:0000256" key="7">
    <source>
        <dbReference type="ARBA" id="ARBA00022833"/>
    </source>
</evidence>
<evidence type="ECO:0000256" key="9">
    <source>
        <dbReference type="ARBA" id="ARBA00023239"/>
    </source>
</evidence>
<dbReference type="Pfam" id="PF01761">
    <property type="entry name" value="DHQ_synthase"/>
    <property type="match status" value="1"/>
</dbReference>
<keyword evidence="7" id="KW-0862">Zinc</keyword>
<dbReference type="NCBIfam" id="TIGR01357">
    <property type="entry name" value="aroB"/>
    <property type="match status" value="1"/>
</dbReference>